<reference evidence="12" key="1">
    <citation type="submission" date="2013-01" db="EMBL/GenBank/DDBJ databases">
        <title>ACP receptors from Ixodes scapularis.</title>
        <authorList>
            <person name="Stebegg M."/>
            <person name="Sigurdsson H."/>
            <person name="Drag M."/>
            <person name="Li S."/>
            <person name="Grimmelikhuijzen C.J.P."/>
            <person name="Hauser F."/>
        </authorList>
    </citation>
    <scope>NUCLEOTIDE SEQUENCE</scope>
</reference>
<dbReference type="VEuPathDB" id="VectorBase:ISCI019342"/>
<dbReference type="VEuPathDB" id="VectorBase:ISCW017422"/>
<keyword evidence="6 10" id="KW-0472">Membrane</keyword>
<accession>A0A0X7YDS7</accession>
<keyword evidence="9 10" id="KW-0807">Transducer</keyword>
<feature type="transmembrane region" description="Helical" evidence="10">
    <location>
        <begin position="205"/>
        <end position="230"/>
    </location>
</feature>
<dbReference type="CDD" id="cd15382">
    <property type="entry name" value="7tmA_AKHR"/>
    <property type="match status" value="1"/>
</dbReference>
<evidence type="ECO:0000256" key="10">
    <source>
        <dbReference type="RuleBase" id="RU046427"/>
    </source>
</evidence>
<dbReference type="Gene3D" id="1.20.1070.10">
    <property type="entry name" value="Rhodopsin 7-helix transmembrane proteins"/>
    <property type="match status" value="1"/>
</dbReference>
<dbReference type="PANTHER" id="PTHR24241">
    <property type="entry name" value="NEUROPEPTIDE RECEPTOR-RELATED G-PROTEIN COUPLED RECEPTOR"/>
    <property type="match status" value="1"/>
</dbReference>
<dbReference type="FunFam" id="1.20.1070.10:FF:001018">
    <property type="entry name" value="AKH/corazonin-related peptide"/>
    <property type="match status" value="1"/>
</dbReference>
<evidence type="ECO:0000256" key="9">
    <source>
        <dbReference type="ARBA" id="ARBA00023224"/>
    </source>
</evidence>
<dbReference type="VEuPathDB" id="VectorBase:ISCW019342"/>
<dbReference type="OrthoDB" id="6422738at2759"/>
<feature type="transmembrane region" description="Helical" evidence="10">
    <location>
        <begin position="77"/>
        <end position="97"/>
    </location>
</feature>
<feature type="transmembrane region" description="Helical" evidence="10">
    <location>
        <begin position="117"/>
        <end position="135"/>
    </location>
</feature>
<proteinExistence type="evidence at transcript level"/>
<dbReference type="PROSITE" id="PS50262">
    <property type="entry name" value="G_PROTEIN_RECEP_F1_2"/>
    <property type="match status" value="1"/>
</dbReference>
<dbReference type="EMBL" id="KC540911">
    <property type="protein sequence ID" value="AHB51765.1"/>
    <property type="molecule type" value="mRNA"/>
</dbReference>
<dbReference type="PROSITE" id="PS00237">
    <property type="entry name" value="G_PROTEIN_RECEP_F1_1"/>
    <property type="match status" value="1"/>
</dbReference>
<evidence type="ECO:0000313" key="12">
    <source>
        <dbReference type="EMBL" id="AHB51765.1"/>
    </source>
</evidence>
<dbReference type="PRINTS" id="PR00896">
    <property type="entry name" value="VASOPRESSINR"/>
</dbReference>
<dbReference type="VEuPathDB" id="VectorBase:ISCP_004092"/>
<feature type="transmembrane region" description="Helical" evidence="10">
    <location>
        <begin position="308"/>
        <end position="329"/>
    </location>
</feature>
<evidence type="ECO:0000256" key="8">
    <source>
        <dbReference type="ARBA" id="ARBA00023180"/>
    </source>
</evidence>
<dbReference type="GO" id="GO:0005886">
    <property type="term" value="C:plasma membrane"/>
    <property type="evidence" value="ECO:0007669"/>
    <property type="project" value="UniProtKB-SubCell"/>
</dbReference>
<dbReference type="SUPFAM" id="SSF81321">
    <property type="entry name" value="Family A G protein-coupled receptor-like"/>
    <property type="match status" value="1"/>
</dbReference>
<dbReference type="AlphaFoldDB" id="A0A0X7YDS7"/>
<dbReference type="InterPro" id="IPR017452">
    <property type="entry name" value="GPCR_Rhodpsn_7TM"/>
</dbReference>
<dbReference type="InterPro" id="IPR001817">
    <property type="entry name" value="Vasoprsn_rcpt"/>
</dbReference>
<evidence type="ECO:0000256" key="7">
    <source>
        <dbReference type="ARBA" id="ARBA00023170"/>
    </source>
</evidence>
<evidence type="ECO:0000256" key="3">
    <source>
        <dbReference type="ARBA" id="ARBA00022692"/>
    </source>
</evidence>
<dbReference type="Pfam" id="PF00001">
    <property type="entry name" value="7tm_1"/>
    <property type="match status" value="1"/>
</dbReference>
<evidence type="ECO:0000259" key="11">
    <source>
        <dbReference type="PROSITE" id="PS50262"/>
    </source>
</evidence>
<name>A0A0X7YDS7_IXOSC</name>
<dbReference type="InterPro" id="IPR000276">
    <property type="entry name" value="GPCR_Rhodpsn"/>
</dbReference>
<keyword evidence="4 10" id="KW-1133">Transmembrane helix</keyword>
<keyword evidence="7 10" id="KW-0675">Receptor</keyword>
<comment type="subcellular location">
    <subcellularLocation>
        <location evidence="1 10">Cell membrane</location>
        <topology evidence="1 10">Multi-pass membrane protein</topology>
    </subcellularLocation>
</comment>
<dbReference type="VEuPathDB" id="VectorBase:ISCI017422"/>
<evidence type="ECO:0000256" key="5">
    <source>
        <dbReference type="ARBA" id="ARBA00023040"/>
    </source>
</evidence>
<dbReference type="PRINTS" id="PR00237">
    <property type="entry name" value="GPCRRHODOPSN"/>
</dbReference>
<evidence type="ECO:0000256" key="4">
    <source>
        <dbReference type="ARBA" id="ARBA00022989"/>
    </source>
</evidence>
<dbReference type="FunFam" id="1.20.1070.10:FF:000808">
    <property type="entry name" value="AKH/corazonin-related peptide"/>
    <property type="match status" value="1"/>
</dbReference>
<keyword evidence="2" id="KW-1003">Cell membrane</keyword>
<protein>
    <submittedName>
        <fullName evidence="12">ACP receptor 3</fullName>
    </submittedName>
</protein>
<feature type="transmembrane region" description="Helical" evidence="10">
    <location>
        <begin position="156"/>
        <end position="179"/>
    </location>
</feature>
<evidence type="ECO:0000256" key="6">
    <source>
        <dbReference type="ARBA" id="ARBA00023136"/>
    </source>
</evidence>
<feature type="transmembrane region" description="Helical" evidence="10">
    <location>
        <begin position="43"/>
        <end position="65"/>
    </location>
</feature>
<keyword evidence="5 10" id="KW-0297">G-protein coupled receptor</keyword>
<feature type="domain" description="G-protein coupled receptors family 1 profile" evidence="11">
    <location>
        <begin position="56"/>
        <end position="329"/>
    </location>
</feature>
<dbReference type="SMR" id="A0A0X7YDS7"/>
<evidence type="ECO:0000256" key="1">
    <source>
        <dbReference type="ARBA" id="ARBA00004651"/>
    </source>
</evidence>
<dbReference type="GO" id="GO:0005000">
    <property type="term" value="F:vasopressin receptor activity"/>
    <property type="evidence" value="ECO:0007669"/>
    <property type="project" value="InterPro"/>
</dbReference>
<evidence type="ECO:0000256" key="2">
    <source>
        <dbReference type="ARBA" id="ARBA00022475"/>
    </source>
</evidence>
<keyword evidence="8 10" id="KW-0325">Glycoprotein</keyword>
<organism evidence="12">
    <name type="scientific">Ixodes scapularis</name>
    <name type="common">Black-legged tick</name>
    <name type="synonym">Deer tick</name>
    <dbReference type="NCBI Taxonomy" id="6945"/>
    <lineage>
        <taxon>Eukaryota</taxon>
        <taxon>Metazoa</taxon>
        <taxon>Ecdysozoa</taxon>
        <taxon>Arthropoda</taxon>
        <taxon>Chelicerata</taxon>
        <taxon>Arachnida</taxon>
        <taxon>Acari</taxon>
        <taxon>Parasitiformes</taxon>
        <taxon>Ixodida</taxon>
        <taxon>Ixodoidea</taxon>
        <taxon>Ixodidae</taxon>
        <taxon>Ixodinae</taxon>
        <taxon>Ixodes</taxon>
    </lineage>
</organism>
<sequence>MSTARYGMTFGSIIEETSTSNITSQKVALAEELSFNTQSAVQVVIYCILFIVAAGGNVPVFVTLLRNRHRKSRIKLMIMHLAIADLIVTFVMIPLEVSWRLTVQWTAGNFMCKLMQVFRAFGPYLSSMVLVCISVDRYFAVLHPLKVHDAQRRGKVMLAVAWYTSLVCSIPQAIIFRVMEHPAMPGFYQCVTFAFFPTPGHEKAYNLFCLLALYGVPLAAIVTCYGRILWEIHRQSRDSHDDQSTGVESNHGRLRLRRSDVRHIERARNRTLRLTIVIVLAFFLCWTPYVIMVLWYQFDPEGAEHVDGYLQSSLFMFAVSNSCVNPLVYGSYTATFEKRCCGQTTSWCWVLGNVRCKENYKLSKQPSKQTVNSWVARTPQCQQRELQKDWCSACSSEVYDLRSVLDKNEAGYCQSHVELTRSTTKLCRCSADSVVLVLPSAKQVS</sequence>
<dbReference type="PANTHER" id="PTHR24241:SF190">
    <property type="entry name" value="CARDIOACCELERATORY PEPTIDE RECEPTOR-LIKE PROTEIN"/>
    <property type="match status" value="1"/>
</dbReference>
<keyword evidence="3 10" id="KW-0812">Transmembrane</keyword>
<comment type="similarity">
    <text evidence="10">Belongs to the G-protein coupled receptor 1 family. Vasopressin/oxytocin receptor subfamily.</text>
</comment>
<feature type="transmembrane region" description="Helical" evidence="10">
    <location>
        <begin position="272"/>
        <end position="296"/>
    </location>
</feature>